<name>A0A4R2L430_9GAMM</name>
<reference evidence="2 3" key="1">
    <citation type="submission" date="2019-03" db="EMBL/GenBank/DDBJ databases">
        <title>Genomic Encyclopedia of Type Strains, Phase IV (KMG-IV): sequencing the most valuable type-strain genomes for metagenomic binning, comparative biology and taxonomic classification.</title>
        <authorList>
            <person name="Goeker M."/>
        </authorList>
    </citation>
    <scope>NUCLEOTIDE SEQUENCE [LARGE SCALE GENOMIC DNA]</scope>
    <source>
        <strain evidence="2 3">DSM 25287</strain>
    </source>
</reference>
<proteinExistence type="predicted"/>
<dbReference type="RefSeq" id="WP_132543656.1">
    <property type="nucleotide sequence ID" value="NZ_SLWY01000014.1"/>
</dbReference>
<dbReference type="Proteomes" id="UP000295765">
    <property type="component" value="Unassembled WGS sequence"/>
</dbReference>
<accession>A0A4R2L430</accession>
<feature type="compositionally biased region" description="Basic residues" evidence="1">
    <location>
        <begin position="261"/>
        <end position="274"/>
    </location>
</feature>
<sequence length="274" mass="30010">MSNDATGSGRRAAAAAEYRPLRDLTPDEVDAHMFELYEEHAVRKEQRQRGEPVPDAGPVHLVARFIESEACKVLDANGYRPLRDLAGLSQEDVRLQWMNEVFQQGKAIGTDAIPYGTALCAAFEVMLYSSDLRTALEEGDAEGAALHMMGMINAALSAGFYAESRERAAAEAKAEKARREANEASTPTAAARALRKEAGSSKEEQRVREFAEPLLRDGLSASQVLTAIKNEMGPLQCKDGTVKGWITDLRKELDLPQPPPGRKKGSRNKKSQKI</sequence>
<protein>
    <submittedName>
        <fullName evidence="2">Uncharacterized protein</fullName>
    </submittedName>
</protein>
<organism evidence="2 3">
    <name type="scientific">Plasticicumulans lactativorans</name>
    <dbReference type="NCBI Taxonomy" id="1133106"/>
    <lineage>
        <taxon>Bacteria</taxon>
        <taxon>Pseudomonadati</taxon>
        <taxon>Pseudomonadota</taxon>
        <taxon>Gammaproteobacteria</taxon>
        <taxon>Candidatus Competibacteraceae</taxon>
        <taxon>Plasticicumulans</taxon>
    </lineage>
</organism>
<feature type="compositionally biased region" description="Basic and acidic residues" evidence="1">
    <location>
        <begin position="194"/>
        <end position="206"/>
    </location>
</feature>
<dbReference type="EMBL" id="SLWY01000014">
    <property type="protein sequence ID" value="TCO80492.1"/>
    <property type="molecule type" value="Genomic_DNA"/>
</dbReference>
<evidence type="ECO:0000256" key="1">
    <source>
        <dbReference type="SAM" id="MobiDB-lite"/>
    </source>
</evidence>
<keyword evidence="3" id="KW-1185">Reference proteome</keyword>
<feature type="region of interest" description="Disordered" evidence="1">
    <location>
        <begin position="174"/>
        <end position="206"/>
    </location>
</feature>
<dbReference type="AlphaFoldDB" id="A0A4R2L430"/>
<comment type="caution">
    <text evidence="2">The sequence shown here is derived from an EMBL/GenBank/DDBJ whole genome shotgun (WGS) entry which is preliminary data.</text>
</comment>
<gene>
    <name evidence="2" type="ORF">EV699_114138</name>
</gene>
<evidence type="ECO:0000313" key="2">
    <source>
        <dbReference type="EMBL" id="TCO80492.1"/>
    </source>
</evidence>
<feature type="region of interest" description="Disordered" evidence="1">
    <location>
        <begin position="249"/>
        <end position="274"/>
    </location>
</feature>
<evidence type="ECO:0000313" key="3">
    <source>
        <dbReference type="Proteomes" id="UP000295765"/>
    </source>
</evidence>